<dbReference type="AlphaFoldDB" id="A0A9P4UMW9"/>
<dbReference type="Pfam" id="PF11951">
    <property type="entry name" value="Fungal_trans_2"/>
    <property type="match status" value="1"/>
</dbReference>
<comment type="caution">
    <text evidence="2">The sequence shown here is derived from an EMBL/GenBank/DDBJ whole genome shotgun (WGS) entry which is preliminary data.</text>
</comment>
<dbReference type="EMBL" id="MU003825">
    <property type="protein sequence ID" value="KAF2718395.1"/>
    <property type="molecule type" value="Genomic_DNA"/>
</dbReference>
<evidence type="ECO:0000313" key="2">
    <source>
        <dbReference type="EMBL" id="KAF2718395.1"/>
    </source>
</evidence>
<sequence>MAKSDVTSSNNAGWQFVHSNGPKVPADPAVRRRIRQQAMRDVAIARKQKGTYGRINKVQHPDLGSASTDDQTGQSETSDAQESVESGQEKSPSNSSTDSDSSGGGVQLSTTPFAYEEESSDLSHISDALASWIARPDRMPLGAYEALRARYGVDVTNLGMLTTFNISQTTITLIGKEPWRLASLMGTRRQSYLDYIPARYGSSRALTAAVECVTARVCSKLMPPNPTFSALVMRLYSKALKELQKDIADVARSQQPDVLCAVELLSLHEIVDASRPSAWEHHVNGLGQLVQHRSPSSFKTGYEKALFLGHVGPIVTTCLIAAEPCYLDTPEWSSVWASMIDPDEPFLTDRSELTIKLRMHLSSIPSFFQEIVRTVMGPELFNPIRMLELRRRAQGFTRHLMDWDREYKDYCVRNSFRQASDDELSLRRELFGSAMECLTIQKRVLAVVDDDERLNIEVEVQALAKLITSMQEGLPSHSWLFVGHEINVAHLVTKTRAEWEETMDDATQEEKLLATRKRFARFMEMMLSLQFHTNTRHSNI</sequence>
<proteinExistence type="predicted"/>
<name>A0A9P4UMW9_9PEZI</name>
<reference evidence="2" key="1">
    <citation type="journal article" date="2020" name="Stud. Mycol.">
        <title>101 Dothideomycetes genomes: a test case for predicting lifestyles and emergence of pathogens.</title>
        <authorList>
            <person name="Haridas S."/>
            <person name="Albert R."/>
            <person name="Binder M."/>
            <person name="Bloem J."/>
            <person name="Labutti K."/>
            <person name="Salamov A."/>
            <person name="Andreopoulos B."/>
            <person name="Baker S."/>
            <person name="Barry K."/>
            <person name="Bills G."/>
            <person name="Bluhm B."/>
            <person name="Cannon C."/>
            <person name="Castanera R."/>
            <person name="Culley D."/>
            <person name="Daum C."/>
            <person name="Ezra D."/>
            <person name="Gonzalez J."/>
            <person name="Henrissat B."/>
            <person name="Kuo A."/>
            <person name="Liang C."/>
            <person name="Lipzen A."/>
            <person name="Lutzoni F."/>
            <person name="Magnuson J."/>
            <person name="Mondo S."/>
            <person name="Nolan M."/>
            <person name="Ohm R."/>
            <person name="Pangilinan J."/>
            <person name="Park H.-J."/>
            <person name="Ramirez L."/>
            <person name="Alfaro M."/>
            <person name="Sun H."/>
            <person name="Tritt A."/>
            <person name="Yoshinaga Y."/>
            <person name="Zwiers L.-H."/>
            <person name="Turgeon B."/>
            <person name="Goodwin S."/>
            <person name="Spatafora J."/>
            <person name="Crous P."/>
            <person name="Grigoriev I."/>
        </authorList>
    </citation>
    <scope>NUCLEOTIDE SEQUENCE</scope>
    <source>
        <strain evidence="2">CBS 116435</strain>
    </source>
</reference>
<evidence type="ECO:0000313" key="3">
    <source>
        <dbReference type="Proteomes" id="UP000799441"/>
    </source>
</evidence>
<organism evidence="2 3">
    <name type="scientific">Polychaeton citri CBS 116435</name>
    <dbReference type="NCBI Taxonomy" id="1314669"/>
    <lineage>
        <taxon>Eukaryota</taxon>
        <taxon>Fungi</taxon>
        <taxon>Dikarya</taxon>
        <taxon>Ascomycota</taxon>
        <taxon>Pezizomycotina</taxon>
        <taxon>Dothideomycetes</taxon>
        <taxon>Dothideomycetidae</taxon>
        <taxon>Capnodiales</taxon>
        <taxon>Capnodiaceae</taxon>
        <taxon>Polychaeton</taxon>
    </lineage>
</organism>
<dbReference type="PANTHER" id="PTHR38111:SF6">
    <property type="entry name" value="FINGER DOMAIN PROTEIN, PUTATIVE (AFU_ORTHOLOGUE AFUA_8G01940)-RELATED"/>
    <property type="match status" value="1"/>
</dbReference>
<evidence type="ECO:0000256" key="1">
    <source>
        <dbReference type="SAM" id="MobiDB-lite"/>
    </source>
</evidence>
<feature type="compositionally biased region" description="Polar residues" evidence="1">
    <location>
        <begin position="65"/>
        <end position="90"/>
    </location>
</feature>
<accession>A0A9P4UMW9</accession>
<feature type="compositionally biased region" description="Low complexity" evidence="1">
    <location>
        <begin position="91"/>
        <end position="101"/>
    </location>
</feature>
<dbReference type="Proteomes" id="UP000799441">
    <property type="component" value="Unassembled WGS sequence"/>
</dbReference>
<gene>
    <name evidence="2" type="ORF">K431DRAFT_230947</name>
</gene>
<dbReference type="InterPro" id="IPR053178">
    <property type="entry name" value="Osmoadaptation_assoc"/>
</dbReference>
<keyword evidence="3" id="KW-1185">Reference proteome</keyword>
<dbReference type="PANTHER" id="PTHR38111">
    <property type="entry name" value="ZN(2)-C6 FUNGAL-TYPE DOMAIN-CONTAINING PROTEIN-RELATED"/>
    <property type="match status" value="1"/>
</dbReference>
<protein>
    <submittedName>
        <fullName evidence="2">Uncharacterized protein</fullName>
    </submittedName>
</protein>
<dbReference type="InterPro" id="IPR021858">
    <property type="entry name" value="Fun_TF"/>
</dbReference>
<feature type="region of interest" description="Disordered" evidence="1">
    <location>
        <begin position="1"/>
        <end position="109"/>
    </location>
</feature>
<dbReference type="OrthoDB" id="5126878at2759"/>
<feature type="compositionally biased region" description="Polar residues" evidence="1">
    <location>
        <begin position="1"/>
        <end position="13"/>
    </location>
</feature>